<evidence type="ECO:0000259" key="2">
    <source>
        <dbReference type="PROSITE" id="PS50076"/>
    </source>
</evidence>
<feature type="domain" description="J" evidence="2">
    <location>
        <begin position="72"/>
        <end position="139"/>
    </location>
</feature>
<organism evidence="3 4">
    <name type="scientific">Tetracentron sinense</name>
    <name type="common">Spur-leaf</name>
    <dbReference type="NCBI Taxonomy" id="13715"/>
    <lineage>
        <taxon>Eukaryota</taxon>
        <taxon>Viridiplantae</taxon>
        <taxon>Streptophyta</taxon>
        <taxon>Embryophyta</taxon>
        <taxon>Tracheophyta</taxon>
        <taxon>Spermatophyta</taxon>
        <taxon>Magnoliopsida</taxon>
        <taxon>Trochodendrales</taxon>
        <taxon>Trochodendraceae</taxon>
        <taxon>Tetracentron</taxon>
    </lineage>
</organism>
<dbReference type="OMA" id="FIEVHEA"/>
<dbReference type="EMBL" id="JABCRI010000008">
    <property type="protein sequence ID" value="KAF8402139.1"/>
    <property type="molecule type" value="Genomic_DNA"/>
</dbReference>
<evidence type="ECO:0000256" key="1">
    <source>
        <dbReference type="SAM" id="MobiDB-lite"/>
    </source>
</evidence>
<keyword evidence="4" id="KW-1185">Reference proteome</keyword>
<proteinExistence type="predicted"/>
<dbReference type="PANTHER" id="PTHR45090:SF4">
    <property type="entry name" value="J DOMAIN-CONTAINING PROTEIN"/>
    <property type="match status" value="1"/>
</dbReference>
<dbReference type="InterPro" id="IPR001623">
    <property type="entry name" value="DnaJ_domain"/>
</dbReference>
<gene>
    <name evidence="3" type="ORF">HHK36_013091</name>
</gene>
<reference evidence="3 4" key="1">
    <citation type="submission" date="2020-04" db="EMBL/GenBank/DDBJ databases">
        <title>Plant Genome Project.</title>
        <authorList>
            <person name="Zhang R.-G."/>
        </authorList>
    </citation>
    <scope>NUCLEOTIDE SEQUENCE [LARGE SCALE GENOMIC DNA]</scope>
    <source>
        <strain evidence="3">YNK0</strain>
        <tissue evidence="3">Leaf</tissue>
    </source>
</reference>
<dbReference type="PANTHER" id="PTHR45090">
    <property type="entry name" value="CHAPERONE PROTEIN DNAJ 20 CHLOROPLASTIC"/>
    <property type="match status" value="1"/>
</dbReference>
<accession>A0A835DJB6</accession>
<dbReference type="PROSITE" id="PS00636">
    <property type="entry name" value="DNAJ_1"/>
    <property type="match status" value="1"/>
</dbReference>
<dbReference type="PROSITE" id="PS50076">
    <property type="entry name" value="DNAJ_2"/>
    <property type="match status" value="1"/>
</dbReference>
<dbReference type="SUPFAM" id="SSF46565">
    <property type="entry name" value="Chaperone J-domain"/>
    <property type="match status" value="1"/>
</dbReference>
<dbReference type="OrthoDB" id="445556at2759"/>
<dbReference type="PRINTS" id="PR00625">
    <property type="entry name" value="JDOMAIN"/>
</dbReference>
<dbReference type="AlphaFoldDB" id="A0A835DJB6"/>
<dbReference type="FunFam" id="1.10.287.110:FF:000145">
    <property type="entry name" value="Chaperone protein dnaJ 20, chloroplastic"/>
    <property type="match status" value="1"/>
</dbReference>
<dbReference type="CDD" id="cd06257">
    <property type="entry name" value="DnaJ"/>
    <property type="match status" value="1"/>
</dbReference>
<comment type="caution">
    <text evidence="3">The sequence shown here is derived from an EMBL/GenBank/DDBJ whole genome shotgun (WGS) entry which is preliminary data.</text>
</comment>
<evidence type="ECO:0000313" key="3">
    <source>
        <dbReference type="EMBL" id="KAF8402139.1"/>
    </source>
</evidence>
<dbReference type="SMART" id="SM00271">
    <property type="entry name" value="DnaJ"/>
    <property type="match status" value="1"/>
</dbReference>
<dbReference type="InterPro" id="IPR036869">
    <property type="entry name" value="J_dom_sf"/>
</dbReference>
<dbReference type="Pfam" id="PF00226">
    <property type="entry name" value="DnaJ"/>
    <property type="match status" value="1"/>
</dbReference>
<name>A0A835DJB6_TETSI</name>
<dbReference type="GO" id="GO:0009507">
    <property type="term" value="C:chloroplast"/>
    <property type="evidence" value="ECO:0007669"/>
    <property type="project" value="TreeGrafter"/>
</dbReference>
<dbReference type="InterPro" id="IPR053232">
    <property type="entry name" value="DnaJ_C/III_chloroplastic"/>
</dbReference>
<dbReference type="Gene3D" id="1.10.287.110">
    <property type="entry name" value="DnaJ domain"/>
    <property type="match status" value="1"/>
</dbReference>
<sequence>MSSGLISGSDARFYHFTKPNLSTRRSMNEAFLRVCSNTHLPKTSFLIENKAGCFRTKAAINDGVVTAFKELSFYELLGISESGTVSEIKQAYKQLALKYHPDVSPPDRTEEYTRRFIEVHEAYEILSDPNRRDLYDRDLAMGLSLAFSARNRYQHDEQLGEIGKWKTRWQSQLTELKRKGMNTDSRDNMSWGARMRRERNESSAE</sequence>
<protein>
    <recommendedName>
        <fullName evidence="2">J domain-containing protein</fullName>
    </recommendedName>
</protein>
<dbReference type="InterPro" id="IPR018253">
    <property type="entry name" value="DnaJ_domain_CS"/>
</dbReference>
<evidence type="ECO:0000313" key="4">
    <source>
        <dbReference type="Proteomes" id="UP000655225"/>
    </source>
</evidence>
<feature type="region of interest" description="Disordered" evidence="1">
    <location>
        <begin position="177"/>
        <end position="205"/>
    </location>
</feature>
<dbReference type="Proteomes" id="UP000655225">
    <property type="component" value="Unassembled WGS sequence"/>
</dbReference>